<accession>A0ABD2UH81</accession>
<feature type="compositionally biased region" description="Basic residues" evidence="1">
    <location>
        <begin position="59"/>
        <end position="72"/>
    </location>
</feature>
<evidence type="ECO:0000256" key="1">
    <source>
        <dbReference type="SAM" id="MobiDB-lite"/>
    </source>
</evidence>
<dbReference type="AlphaFoldDB" id="A0ABD2UH81"/>
<name>A0ABD2UH81_9SOLN</name>
<comment type="caution">
    <text evidence="2">The sequence shown here is derived from an EMBL/GenBank/DDBJ whole genome shotgun (WGS) entry which is preliminary data.</text>
</comment>
<reference evidence="2 3" key="1">
    <citation type="submission" date="2024-05" db="EMBL/GenBank/DDBJ databases">
        <title>De novo assembly of an allotetraploid wild potato.</title>
        <authorList>
            <person name="Hosaka A.J."/>
        </authorList>
    </citation>
    <scope>NUCLEOTIDE SEQUENCE [LARGE SCALE GENOMIC DNA]</scope>
    <source>
        <tissue evidence="2">Young leaves</tissue>
    </source>
</reference>
<protein>
    <submittedName>
        <fullName evidence="2">Uncharacterized protein</fullName>
    </submittedName>
</protein>
<feature type="region of interest" description="Disordered" evidence="1">
    <location>
        <begin position="1"/>
        <end position="74"/>
    </location>
</feature>
<dbReference type="Proteomes" id="UP001627284">
    <property type="component" value="Unassembled WGS sequence"/>
</dbReference>
<evidence type="ECO:0000313" key="2">
    <source>
        <dbReference type="EMBL" id="KAL3367795.1"/>
    </source>
</evidence>
<organism evidence="2 3">
    <name type="scientific">Solanum stoloniferum</name>
    <dbReference type="NCBI Taxonomy" id="62892"/>
    <lineage>
        <taxon>Eukaryota</taxon>
        <taxon>Viridiplantae</taxon>
        <taxon>Streptophyta</taxon>
        <taxon>Embryophyta</taxon>
        <taxon>Tracheophyta</taxon>
        <taxon>Spermatophyta</taxon>
        <taxon>Magnoliopsida</taxon>
        <taxon>eudicotyledons</taxon>
        <taxon>Gunneridae</taxon>
        <taxon>Pentapetalae</taxon>
        <taxon>asterids</taxon>
        <taxon>lamiids</taxon>
        <taxon>Solanales</taxon>
        <taxon>Solanaceae</taxon>
        <taxon>Solanoideae</taxon>
        <taxon>Solaneae</taxon>
        <taxon>Solanum</taxon>
    </lineage>
</organism>
<feature type="non-terminal residue" evidence="2">
    <location>
        <position position="1"/>
    </location>
</feature>
<evidence type="ECO:0000313" key="3">
    <source>
        <dbReference type="Proteomes" id="UP001627284"/>
    </source>
</evidence>
<sequence>FQIIPKTNDPDPYFSSSRTAASAANQKRHPETQKFHCGRPADPCARLTREHATASSQKPQRRLHGNRQKAKSQHLLPQAGTILYSFSAISAAASSLGLWDGATLRPRTGESIRSVDLPFPLSELGEIAKKRCLLRMVKVLEFKFRNGPLPIRVFSASSLPNSKP</sequence>
<feature type="compositionally biased region" description="Polar residues" evidence="1">
    <location>
        <begin position="14"/>
        <end position="25"/>
    </location>
</feature>
<gene>
    <name evidence="2" type="ORF">AABB24_008917</name>
</gene>
<proteinExistence type="predicted"/>
<dbReference type="EMBL" id="JBJKTR010000005">
    <property type="protein sequence ID" value="KAL3367795.1"/>
    <property type="molecule type" value="Genomic_DNA"/>
</dbReference>
<keyword evidence="3" id="KW-1185">Reference proteome</keyword>